<comment type="caution">
    <text evidence="3">The sequence shown here is derived from an EMBL/GenBank/DDBJ whole genome shotgun (WGS) entry which is preliminary data.</text>
</comment>
<dbReference type="AlphaFoldDB" id="A0A4U0FDG8"/>
<dbReference type="EMBL" id="SUPK01000003">
    <property type="protein sequence ID" value="TJY42817.1"/>
    <property type="molecule type" value="Genomic_DNA"/>
</dbReference>
<dbReference type="InterPro" id="IPR012341">
    <property type="entry name" value="6hp_glycosidase-like_sf"/>
</dbReference>
<reference evidence="3 4" key="1">
    <citation type="submission" date="2019-04" db="EMBL/GenBank/DDBJ databases">
        <title>Cohnella sp. nov., isolated from soil.</title>
        <authorList>
            <person name="Kim W."/>
        </authorList>
    </citation>
    <scope>NUCLEOTIDE SEQUENCE [LARGE SCALE GENOMIC DNA]</scope>
    <source>
        <strain evidence="3 4">CAU 1483</strain>
    </source>
</reference>
<feature type="domain" description="Glycogen debranching enzyme C-terminal" evidence="1">
    <location>
        <begin position="270"/>
        <end position="632"/>
    </location>
</feature>
<gene>
    <name evidence="3" type="ORF">E5161_08230</name>
</gene>
<dbReference type="Proteomes" id="UP000309673">
    <property type="component" value="Unassembled WGS sequence"/>
</dbReference>
<dbReference type="OrthoDB" id="9759959at2"/>
<proteinExistence type="predicted"/>
<dbReference type="RefSeq" id="WP_136777236.1">
    <property type="nucleotide sequence ID" value="NZ_SUPK01000003.1"/>
</dbReference>
<dbReference type="SUPFAM" id="SSF48208">
    <property type="entry name" value="Six-hairpin glycosidases"/>
    <property type="match status" value="1"/>
</dbReference>
<evidence type="ECO:0000259" key="2">
    <source>
        <dbReference type="Pfam" id="PF14742"/>
    </source>
</evidence>
<evidence type="ECO:0000313" key="3">
    <source>
        <dbReference type="EMBL" id="TJY42817.1"/>
    </source>
</evidence>
<keyword evidence="4" id="KW-1185">Reference proteome</keyword>
<dbReference type="InterPro" id="IPR032856">
    <property type="entry name" value="GDE_N_bis"/>
</dbReference>
<protein>
    <submittedName>
        <fullName evidence="3">Amylo-alpha-1,6-glucosidase</fullName>
    </submittedName>
</protein>
<dbReference type="GO" id="GO:0005975">
    <property type="term" value="P:carbohydrate metabolic process"/>
    <property type="evidence" value="ECO:0007669"/>
    <property type="project" value="InterPro"/>
</dbReference>
<evidence type="ECO:0000313" key="4">
    <source>
        <dbReference type="Proteomes" id="UP000309673"/>
    </source>
</evidence>
<organism evidence="3 4">
    <name type="scientific">Cohnella pontilimi</name>
    <dbReference type="NCBI Taxonomy" id="2564100"/>
    <lineage>
        <taxon>Bacteria</taxon>
        <taxon>Bacillati</taxon>
        <taxon>Bacillota</taxon>
        <taxon>Bacilli</taxon>
        <taxon>Bacillales</taxon>
        <taxon>Paenibacillaceae</taxon>
        <taxon>Cohnella</taxon>
    </lineage>
</organism>
<evidence type="ECO:0000259" key="1">
    <source>
        <dbReference type="Pfam" id="PF06202"/>
    </source>
</evidence>
<accession>A0A4U0FDG8</accession>
<dbReference type="Pfam" id="PF06202">
    <property type="entry name" value="GDE_C"/>
    <property type="match status" value="1"/>
</dbReference>
<sequence length="704" mass="78591">MEYRVIKENDLFLLTDLSGDISDSKAGQGLYTQDMRFLSKLTVTINGDKPILLASEADQNYISQILLTNHDVRENGELVLWRETVEIDRTRFIYEDVLYETIKATNFNPVRTKFRISVAFDADFADMFIVRGFQNGNVGSKKPIRQLESGVGIGYDGLDGVKRELLVEWGEKPLDVSVSAEGASVTYEMELEPGESHAVDLFFTPVIDGRKPQRHPQAQAIQALRDSYADWEQQSTAVTSDHDLFNRLYDRGLLDVRVLLTDVGEGRFPVAGLPWYAVPFGRDSLITALQMLPIHPELAKGTLLTMAKFQGEKVDEWRDEQPGKIMHELRKGELANTDQVPFTPYYGTVDATPLFLILLGEYVRWTDDKQLLEQLLPNVKRALEWIDVYGDPDGRGFTSYDRKSAKGISNQGWKDSGNSAVHRSGQFAEAPISLAEVQGYVYQAKRLLSELLPGVNGAGENMAAWSSKLAAEAEQLQERFEKEFWVESDQFYAMALDQDRKQVETVTSNPGHVLMSGMLQKDRAAAVAKKLVSKELFGGYGIRTMAVGETAYSPMSYHNGSVWPHDNSICLIGLASEGFHKEAMTVVEGLLLAGSYFENNRLPELYCGYSAEQGKPVPYPVACSPQAWAAATPLVFVQAMMGLRLDYGNREIALRPALPSGMNTLSVRRMRLGSGVLEIEIKRQPEGFVYEIVSNTTGWKIAKA</sequence>
<dbReference type="InterPro" id="IPR008928">
    <property type="entry name" value="6-hairpin_glycosidase_sf"/>
</dbReference>
<dbReference type="Gene3D" id="1.50.10.10">
    <property type="match status" value="1"/>
</dbReference>
<dbReference type="Pfam" id="PF14742">
    <property type="entry name" value="GDE_N_bis"/>
    <property type="match status" value="1"/>
</dbReference>
<name>A0A4U0FDG8_9BACL</name>
<dbReference type="InterPro" id="IPR032790">
    <property type="entry name" value="GDE_C"/>
</dbReference>
<feature type="domain" description="Putative glycogen debranching enzyme N-terminal" evidence="2">
    <location>
        <begin position="6"/>
        <end position="200"/>
    </location>
</feature>